<organism evidence="1">
    <name type="scientific">Aquifex aeolicus</name>
    <dbReference type="NCBI Taxonomy" id="63363"/>
    <lineage>
        <taxon>Bacteria</taxon>
        <taxon>Pseudomonadati</taxon>
        <taxon>Aquificota</taxon>
        <taxon>Aquificia</taxon>
        <taxon>Aquificales</taxon>
        <taxon>Aquificaceae</taxon>
        <taxon>Aquifex</taxon>
    </lineage>
</organism>
<evidence type="ECO:0000313" key="1">
    <source>
        <dbReference type="EMBL" id="HHJ63967.1"/>
    </source>
</evidence>
<gene>
    <name evidence="1" type="ORF">ENJ61_03580</name>
</gene>
<dbReference type="Gene3D" id="3.30.420.40">
    <property type="match status" value="1"/>
</dbReference>
<protein>
    <submittedName>
        <fullName evidence="1">Pilus assembly protein PilM</fullName>
    </submittedName>
</protein>
<dbReference type="AlphaFoldDB" id="A0A7C5L6H7"/>
<comment type="caution">
    <text evidence="1">The sequence shown here is derived from an EMBL/GenBank/DDBJ whole genome shotgun (WGS) entry which is preliminary data.</text>
</comment>
<proteinExistence type="predicted"/>
<accession>A0A7C5L6H7</accession>
<sequence>MPSLGRLFKKTRTSPAIYVTDKLVRLLELDQERKPTFEPVEVLWEHEEEEGKKKILSTLVDTNKLRGKEVSTCITVDDGILKFQKFPIAMSKKDLMEAIDWYIKSETQQIKEETVYDHYFLEKEPDDKYIKVVITIARKSSVEKLAELLRSVGLQPKIIDYEIVVIINYGLHAKLPPPFAILYVDYYEGILTYYGKNAISYNKIDFNYKYYKDVNDPTLLDTFLIEVRNLLVINEISNIYLAGPVISDELTLENIMMNLPVLGILDLEEVPPGFFLPYTLALRGMED</sequence>
<dbReference type="EMBL" id="DRNB01000133">
    <property type="protein sequence ID" value="HHJ63967.1"/>
    <property type="molecule type" value="Genomic_DNA"/>
</dbReference>
<dbReference type="Proteomes" id="UP000885792">
    <property type="component" value="Unassembled WGS sequence"/>
</dbReference>
<name>A0A7C5L6H7_AQUAO</name>
<dbReference type="Gene3D" id="3.30.1490.300">
    <property type="match status" value="1"/>
</dbReference>
<reference evidence="1" key="1">
    <citation type="journal article" date="2020" name="mSystems">
        <title>Genome- and Community-Level Interaction Insights into Carbon Utilization and Element Cycling Functions of Hydrothermarchaeota in Hydrothermal Sediment.</title>
        <authorList>
            <person name="Zhou Z."/>
            <person name="Liu Y."/>
            <person name="Xu W."/>
            <person name="Pan J."/>
            <person name="Luo Z.H."/>
            <person name="Li M."/>
        </authorList>
    </citation>
    <scope>NUCLEOTIDE SEQUENCE [LARGE SCALE GENOMIC DNA]</scope>
    <source>
        <strain evidence="1">HyVt-501</strain>
    </source>
</reference>